<evidence type="ECO:0000256" key="7">
    <source>
        <dbReference type="ARBA" id="ARBA00023136"/>
    </source>
</evidence>
<name>A0ABM1AYZ9_MICOH</name>
<evidence type="ECO:0000256" key="10">
    <source>
        <dbReference type="ARBA" id="ARBA00023288"/>
    </source>
</evidence>
<keyword evidence="4" id="KW-1003">Cell membrane</keyword>
<evidence type="ECO:0000256" key="1">
    <source>
        <dbReference type="ARBA" id="ARBA00002305"/>
    </source>
</evidence>
<evidence type="ECO:0000256" key="11">
    <source>
        <dbReference type="SAM" id="Phobius"/>
    </source>
</evidence>
<dbReference type="InterPro" id="IPR011162">
    <property type="entry name" value="MHC_I/II-like_Ag-recog"/>
</dbReference>
<dbReference type="InterPro" id="IPR050208">
    <property type="entry name" value="MHC_class-I_related"/>
</dbReference>
<keyword evidence="9" id="KW-0325">Glycoprotein</keyword>
<evidence type="ECO:0000256" key="4">
    <source>
        <dbReference type="ARBA" id="ARBA00022475"/>
    </source>
</evidence>
<accession>A0ABM1AYZ9</accession>
<reference evidence="15" key="1">
    <citation type="submission" date="2025-08" db="UniProtKB">
        <authorList>
            <consortium name="RefSeq"/>
        </authorList>
    </citation>
    <scope>IDENTIFICATION</scope>
</reference>
<evidence type="ECO:0000256" key="5">
    <source>
        <dbReference type="ARBA" id="ARBA00022622"/>
    </source>
</evidence>
<dbReference type="RefSeq" id="XP_013210923.1">
    <property type="nucleotide sequence ID" value="XM_013355469.1"/>
</dbReference>
<keyword evidence="6 12" id="KW-0732">Signal</keyword>
<evidence type="ECO:0000256" key="8">
    <source>
        <dbReference type="ARBA" id="ARBA00023157"/>
    </source>
</evidence>
<keyword evidence="5" id="KW-0336">GPI-anchor</keyword>
<evidence type="ECO:0000313" key="14">
    <source>
        <dbReference type="Proteomes" id="UP000694915"/>
    </source>
</evidence>
<evidence type="ECO:0000256" key="9">
    <source>
        <dbReference type="ARBA" id="ARBA00023180"/>
    </source>
</evidence>
<feature type="signal peptide" evidence="12">
    <location>
        <begin position="1"/>
        <end position="27"/>
    </location>
</feature>
<dbReference type="SUPFAM" id="SSF54452">
    <property type="entry name" value="MHC antigen-recognition domain"/>
    <property type="match status" value="1"/>
</dbReference>
<dbReference type="GeneID" id="106144465"/>
<keyword evidence="8" id="KW-1015">Disulfide bond</keyword>
<comment type="subcellular location">
    <subcellularLocation>
        <location evidence="2">Cell membrane</location>
        <topology evidence="2">Lipid-anchor</topology>
        <topology evidence="2">GPI-anchor</topology>
    </subcellularLocation>
</comment>
<keyword evidence="11" id="KW-0812">Transmembrane</keyword>
<evidence type="ECO:0000256" key="2">
    <source>
        <dbReference type="ARBA" id="ARBA00004609"/>
    </source>
</evidence>
<keyword evidence="10" id="KW-0449">Lipoprotein</keyword>
<dbReference type="PANTHER" id="PTHR16675:SF64">
    <property type="entry name" value="RETINOIC ACID EARLY TRANSCRIPT 1E"/>
    <property type="match status" value="1"/>
</dbReference>
<dbReference type="Proteomes" id="UP000694915">
    <property type="component" value="Unplaced"/>
</dbReference>
<dbReference type="Gene3D" id="3.30.500.10">
    <property type="entry name" value="MHC class I-like antigen recognition-like"/>
    <property type="match status" value="1"/>
</dbReference>
<feature type="transmembrane region" description="Helical" evidence="11">
    <location>
        <begin position="234"/>
        <end position="254"/>
    </location>
</feature>
<evidence type="ECO:0000259" key="13">
    <source>
        <dbReference type="Pfam" id="PF14586"/>
    </source>
</evidence>
<feature type="domain" description="Retinoic acid early-inducible protein 1" evidence="13">
    <location>
        <begin position="41"/>
        <end position="201"/>
    </location>
</feature>
<dbReference type="Pfam" id="PF14586">
    <property type="entry name" value="MHC_I_2"/>
    <property type="match status" value="1"/>
</dbReference>
<comment type="similarity">
    <text evidence="3">Belongs to the NKG2D ligand family.</text>
</comment>
<keyword evidence="14" id="KW-1185">Reference proteome</keyword>
<keyword evidence="7 11" id="KW-0472">Membrane</keyword>
<feature type="chain" id="PRO_5045074574" evidence="12">
    <location>
        <begin position="28"/>
        <end position="295"/>
    </location>
</feature>
<evidence type="ECO:0000256" key="12">
    <source>
        <dbReference type="SAM" id="SignalP"/>
    </source>
</evidence>
<organism evidence="14 15">
    <name type="scientific">Microtus ochrogaster</name>
    <name type="common">Prairie vole</name>
    <dbReference type="NCBI Taxonomy" id="79684"/>
    <lineage>
        <taxon>Eukaryota</taxon>
        <taxon>Metazoa</taxon>
        <taxon>Chordata</taxon>
        <taxon>Craniata</taxon>
        <taxon>Vertebrata</taxon>
        <taxon>Euteleostomi</taxon>
        <taxon>Mammalia</taxon>
        <taxon>Eutheria</taxon>
        <taxon>Euarchontoglires</taxon>
        <taxon>Glires</taxon>
        <taxon>Rodentia</taxon>
        <taxon>Myomorpha</taxon>
        <taxon>Muroidea</taxon>
        <taxon>Cricetidae</taxon>
        <taxon>Arvicolinae</taxon>
        <taxon>Microtus</taxon>
    </lineage>
</organism>
<evidence type="ECO:0000256" key="6">
    <source>
        <dbReference type="ARBA" id="ARBA00022729"/>
    </source>
</evidence>
<proteinExistence type="inferred from homology"/>
<comment type="function">
    <text evidence="1">Acts as a ligand for KLRK1.</text>
</comment>
<dbReference type="InterPro" id="IPR029287">
    <property type="entry name" value="RAE-1"/>
</dbReference>
<sequence length="295" mass="32774">MWFAATKLIPFALTLHLFLPVPPGCQCTPLHSDAASLCYSFSVNKTGSGPWWRKVQGQLNEEPFISCDSNNNCHAVGLLGNRLDATKPWEAQVGTLKDVADLFKDQSIQMNLENNAMRDQPTLQATMLSQYEQGQNVGASWRFNISGKYSFILDTMNMSFKQISLEARSIMNDEQLMKDLKIISTADCSYWLKELLKHQKKNQRSTSRATGITLLTSASATQPQLTTKLQYEKVFVPIAAVIAIILPLIVGIVVKPHPQGGTTQVRRQLEISLTAEKDFNSVAEPTLGLFGLLLL</sequence>
<gene>
    <name evidence="15" type="primary">LOC106144465</name>
</gene>
<dbReference type="InterPro" id="IPR037055">
    <property type="entry name" value="MHC_I-like_Ag-recog_sf"/>
</dbReference>
<keyword evidence="11" id="KW-1133">Transmembrane helix</keyword>
<dbReference type="PANTHER" id="PTHR16675">
    <property type="entry name" value="MHC CLASS I-RELATED"/>
    <property type="match status" value="1"/>
</dbReference>
<evidence type="ECO:0000313" key="15">
    <source>
        <dbReference type="RefSeq" id="XP_013210923.1"/>
    </source>
</evidence>
<protein>
    <submittedName>
        <fullName evidence="15">UL16-binding protein 6-like</fullName>
    </submittedName>
</protein>
<evidence type="ECO:0000256" key="3">
    <source>
        <dbReference type="ARBA" id="ARBA00008353"/>
    </source>
</evidence>